<dbReference type="PIRSF" id="PIRSF000401">
    <property type="entry name" value="RPL11_MTase"/>
    <property type="match status" value="1"/>
</dbReference>
<evidence type="ECO:0000313" key="7">
    <source>
        <dbReference type="EMBL" id="RUO63503.1"/>
    </source>
</evidence>
<comment type="subcellular location">
    <subcellularLocation>
        <location evidence="6">Cytoplasm</location>
    </subcellularLocation>
</comment>
<comment type="caution">
    <text evidence="7">The sequence shown here is derived from an EMBL/GenBank/DDBJ whole genome shotgun (WGS) entry which is preliminary data.</text>
</comment>
<dbReference type="SUPFAM" id="SSF53335">
    <property type="entry name" value="S-adenosyl-L-methionine-dependent methyltransferases"/>
    <property type="match status" value="1"/>
</dbReference>
<dbReference type="InterPro" id="IPR029063">
    <property type="entry name" value="SAM-dependent_MTases_sf"/>
</dbReference>
<keyword evidence="7" id="KW-0689">Ribosomal protein</keyword>
<dbReference type="Proteomes" id="UP000288259">
    <property type="component" value="Unassembled WGS sequence"/>
</dbReference>
<dbReference type="OrthoDB" id="9785995at2"/>
<protein>
    <recommendedName>
        <fullName evidence="6">Ribosomal protein L11 methyltransferase</fullName>
        <shortName evidence="6">L11 Mtase</shortName>
        <ecNumber evidence="6">2.1.1.-</ecNumber>
    </recommendedName>
</protein>
<dbReference type="EC" id="2.1.1.-" evidence="6"/>
<feature type="binding site" evidence="6">
    <location>
        <position position="166"/>
    </location>
    <ligand>
        <name>S-adenosyl-L-methionine</name>
        <dbReference type="ChEBI" id="CHEBI:59789"/>
    </ligand>
</feature>
<dbReference type="Pfam" id="PF06325">
    <property type="entry name" value="PrmA"/>
    <property type="match status" value="1"/>
</dbReference>
<keyword evidence="3 6" id="KW-0489">Methyltransferase</keyword>
<dbReference type="PANTHER" id="PTHR43648">
    <property type="entry name" value="ELECTRON TRANSFER FLAVOPROTEIN BETA SUBUNIT LYSINE METHYLTRANSFERASE"/>
    <property type="match status" value="1"/>
</dbReference>
<keyword evidence="7" id="KW-0687">Ribonucleoprotein</keyword>
<keyword evidence="5 6" id="KW-0949">S-adenosyl-L-methionine</keyword>
<name>A0A432YQ34_9GAMM</name>
<dbReference type="EMBL" id="PIPY01000001">
    <property type="protein sequence ID" value="RUO63503.1"/>
    <property type="molecule type" value="Genomic_DNA"/>
</dbReference>
<dbReference type="Gene3D" id="3.40.50.150">
    <property type="entry name" value="Vaccinia Virus protein VP39"/>
    <property type="match status" value="1"/>
</dbReference>
<dbReference type="InterPro" id="IPR004498">
    <property type="entry name" value="Ribosomal_PrmA_MeTrfase"/>
</dbReference>
<dbReference type="CDD" id="cd02440">
    <property type="entry name" value="AdoMet_MTases"/>
    <property type="match status" value="1"/>
</dbReference>
<feature type="binding site" evidence="6">
    <location>
        <position position="145"/>
    </location>
    <ligand>
        <name>S-adenosyl-L-methionine</name>
        <dbReference type="ChEBI" id="CHEBI:59789"/>
    </ligand>
</feature>
<proteinExistence type="inferred from homology"/>
<dbReference type="NCBIfam" id="TIGR00406">
    <property type="entry name" value="prmA"/>
    <property type="match status" value="1"/>
</dbReference>
<dbReference type="GO" id="GO:0005840">
    <property type="term" value="C:ribosome"/>
    <property type="evidence" value="ECO:0007669"/>
    <property type="project" value="UniProtKB-KW"/>
</dbReference>
<evidence type="ECO:0000256" key="4">
    <source>
        <dbReference type="ARBA" id="ARBA00022679"/>
    </source>
</evidence>
<comment type="catalytic activity">
    <reaction evidence="6">
        <text>L-lysyl-[protein] + 3 S-adenosyl-L-methionine = N(6),N(6),N(6)-trimethyl-L-lysyl-[protein] + 3 S-adenosyl-L-homocysteine + 3 H(+)</text>
        <dbReference type="Rhea" id="RHEA:54192"/>
        <dbReference type="Rhea" id="RHEA-COMP:9752"/>
        <dbReference type="Rhea" id="RHEA-COMP:13826"/>
        <dbReference type="ChEBI" id="CHEBI:15378"/>
        <dbReference type="ChEBI" id="CHEBI:29969"/>
        <dbReference type="ChEBI" id="CHEBI:57856"/>
        <dbReference type="ChEBI" id="CHEBI:59789"/>
        <dbReference type="ChEBI" id="CHEBI:61961"/>
    </reaction>
</comment>
<dbReference type="AlphaFoldDB" id="A0A432YQ34"/>
<reference evidence="8" key="1">
    <citation type="journal article" date="2018" name="Front. Microbiol.">
        <title>Genome-Based Analysis Reveals the Taxonomy and Diversity of the Family Idiomarinaceae.</title>
        <authorList>
            <person name="Liu Y."/>
            <person name="Lai Q."/>
            <person name="Shao Z."/>
        </authorList>
    </citation>
    <scope>NUCLEOTIDE SEQUENCE [LARGE SCALE GENOMIC DNA]</scope>
    <source>
        <strain evidence="8">CVS-6</strain>
    </source>
</reference>
<evidence type="ECO:0000256" key="6">
    <source>
        <dbReference type="HAMAP-Rule" id="MF_00735"/>
    </source>
</evidence>
<dbReference type="GO" id="GO:0005829">
    <property type="term" value="C:cytosol"/>
    <property type="evidence" value="ECO:0007669"/>
    <property type="project" value="TreeGrafter"/>
</dbReference>
<evidence type="ECO:0000256" key="1">
    <source>
        <dbReference type="ARBA" id="ARBA00009741"/>
    </source>
</evidence>
<dbReference type="HAMAP" id="MF_00735">
    <property type="entry name" value="Methyltr_PrmA"/>
    <property type="match status" value="1"/>
</dbReference>
<dbReference type="GO" id="GO:0016279">
    <property type="term" value="F:protein-lysine N-methyltransferase activity"/>
    <property type="evidence" value="ECO:0007669"/>
    <property type="project" value="TreeGrafter"/>
</dbReference>
<dbReference type="RefSeq" id="WP_126753212.1">
    <property type="nucleotide sequence ID" value="NZ_PIPY01000001.1"/>
</dbReference>
<keyword evidence="4 6" id="KW-0808">Transferase</keyword>
<dbReference type="InterPro" id="IPR050078">
    <property type="entry name" value="Ribosomal_L11_MeTrfase_PrmA"/>
</dbReference>
<sequence length="293" mass="32314">MPWIQLTVSAPEQHAPLVGDMLQGNGAMAVTYRDAQDNPIFEPPLGEVLYWQETLVTGLFPAETDLAPVLANLRKSRYFGDDLNYKTDQLEDKDWEREWMDNFHPIRFGERLWVCPSWREIPEPDAVNILLDPGMAFGTGTHPTTALCLQWLDSQDLRGKTVVDFGCGSGILAIAALLLGAERAIGIDIDRQALLASRENAQRNGVAERLEVYLPSEQPSLPADVVLANVLAGPLQELASVISGYVGPGGDLVMSGILERQIDAVQSAYAENFSFDPATIKDDWVMLHALRNQ</sequence>
<feature type="binding site" evidence="6">
    <location>
        <position position="229"/>
    </location>
    <ligand>
        <name>S-adenosyl-L-methionine</name>
        <dbReference type="ChEBI" id="CHEBI:59789"/>
    </ligand>
</feature>
<feature type="binding site" evidence="6">
    <location>
        <position position="188"/>
    </location>
    <ligand>
        <name>S-adenosyl-L-methionine</name>
        <dbReference type="ChEBI" id="CHEBI:59789"/>
    </ligand>
</feature>
<keyword evidence="8" id="KW-1185">Reference proteome</keyword>
<comment type="similarity">
    <text evidence="1 6">Belongs to the methyltransferase superfamily. PrmA family.</text>
</comment>
<dbReference type="PANTHER" id="PTHR43648:SF1">
    <property type="entry name" value="ELECTRON TRANSFER FLAVOPROTEIN BETA SUBUNIT LYSINE METHYLTRANSFERASE"/>
    <property type="match status" value="1"/>
</dbReference>
<evidence type="ECO:0000256" key="2">
    <source>
        <dbReference type="ARBA" id="ARBA00022490"/>
    </source>
</evidence>
<evidence type="ECO:0000256" key="5">
    <source>
        <dbReference type="ARBA" id="ARBA00022691"/>
    </source>
</evidence>
<organism evidence="7 8">
    <name type="scientific">Pseudidiomarina insulisalsae</name>
    <dbReference type="NCBI Taxonomy" id="575789"/>
    <lineage>
        <taxon>Bacteria</taxon>
        <taxon>Pseudomonadati</taxon>
        <taxon>Pseudomonadota</taxon>
        <taxon>Gammaproteobacteria</taxon>
        <taxon>Alteromonadales</taxon>
        <taxon>Idiomarinaceae</taxon>
        <taxon>Pseudidiomarina</taxon>
    </lineage>
</organism>
<evidence type="ECO:0000313" key="8">
    <source>
        <dbReference type="Proteomes" id="UP000288259"/>
    </source>
</evidence>
<keyword evidence="2 6" id="KW-0963">Cytoplasm</keyword>
<dbReference type="GO" id="GO:0032259">
    <property type="term" value="P:methylation"/>
    <property type="evidence" value="ECO:0007669"/>
    <property type="project" value="UniProtKB-KW"/>
</dbReference>
<comment type="function">
    <text evidence="6">Methylates ribosomal protein L11.</text>
</comment>
<gene>
    <name evidence="6" type="primary">prmA</name>
    <name evidence="7" type="ORF">CWI71_00075</name>
</gene>
<evidence type="ECO:0000256" key="3">
    <source>
        <dbReference type="ARBA" id="ARBA00022603"/>
    </source>
</evidence>
<accession>A0A432YQ34</accession>